<organism evidence="2 3">
    <name type="scientific">Candidatus Blautia pullistercoris</name>
    <dbReference type="NCBI Taxonomy" id="2838499"/>
    <lineage>
        <taxon>Bacteria</taxon>
        <taxon>Bacillati</taxon>
        <taxon>Bacillota</taxon>
        <taxon>Clostridia</taxon>
        <taxon>Lachnospirales</taxon>
        <taxon>Lachnospiraceae</taxon>
        <taxon>Blautia</taxon>
    </lineage>
</organism>
<dbReference type="PROSITE" id="PS51186">
    <property type="entry name" value="GNAT"/>
    <property type="match status" value="1"/>
</dbReference>
<dbReference type="GO" id="GO:0016747">
    <property type="term" value="F:acyltransferase activity, transferring groups other than amino-acyl groups"/>
    <property type="evidence" value="ECO:0007669"/>
    <property type="project" value="InterPro"/>
</dbReference>
<accession>A0A9D2AM85</accession>
<dbReference type="CDD" id="cd04301">
    <property type="entry name" value="NAT_SF"/>
    <property type="match status" value="1"/>
</dbReference>
<evidence type="ECO:0000259" key="1">
    <source>
        <dbReference type="PROSITE" id="PS51186"/>
    </source>
</evidence>
<dbReference type="Pfam" id="PF00583">
    <property type="entry name" value="Acetyltransf_1"/>
    <property type="match status" value="1"/>
</dbReference>
<dbReference type="InterPro" id="IPR000182">
    <property type="entry name" value="GNAT_dom"/>
</dbReference>
<comment type="caution">
    <text evidence="2">The sequence shown here is derived from an EMBL/GenBank/DDBJ whole genome shotgun (WGS) entry which is preliminary data.</text>
</comment>
<gene>
    <name evidence="2" type="ORF">H9738_01785</name>
</gene>
<dbReference type="Gene3D" id="3.40.630.30">
    <property type="match status" value="1"/>
</dbReference>
<sequence>MKIRQEERKDHKEVYKLIKEAFATAEHADGNEQDLAEALRKSRAFVPELSLVAEEDGEIIGHILFTEAKVGEDRVLALAPLSVKPGYQRQGVGAALIRQGHKIAGELGYSWSLVLGSKTYYPKFGYVPAEKVGIQVPEGFPSPNFMAARLREEAAPVKGEVVYAQEFGL</sequence>
<feature type="domain" description="N-acetyltransferase" evidence="1">
    <location>
        <begin position="1"/>
        <end position="151"/>
    </location>
</feature>
<dbReference type="Proteomes" id="UP000824230">
    <property type="component" value="Unassembled WGS sequence"/>
</dbReference>
<protein>
    <submittedName>
        <fullName evidence="2">N-acetyltransferase</fullName>
    </submittedName>
</protein>
<evidence type="ECO:0000313" key="3">
    <source>
        <dbReference type="Proteomes" id="UP000824230"/>
    </source>
</evidence>
<reference evidence="2" key="2">
    <citation type="submission" date="2021-04" db="EMBL/GenBank/DDBJ databases">
        <authorList>
            <person name="Gilroy R."/>
        </authorList>
    </citation>
    <scope>NUCLEOTIDE SEQUENCE</scope>
    <source>
        <strain evidence="2">ChiHjej12B11-1927</strain>
    </source>
</reference>
<proteinExistence type="predicted"/>
<name>A0A9D2AM85_9FIRM</name>
<reference evidence="2" key="1">
    <citation type="journal article" date="2021" name="PeerJ">
        <title>Extensive microbial diversity within the chicken gut microbiome revealed by metagenomics and culture.</title>
        <authorList>
            <person name="Gilroy R."/>
            <person name="Ravi A."/>
            <person name="Getino M."/>
            <person name="Pursley I."/>
            <person name="Horton D.L."/>
            <person name="Alikhan N.F."/>
            <person name="Baker D."/>
            <person name="Gharbi K."/>
            <person name="Hall N."/>
            <person name="Watson M."/>
            <person name="Adriaenssens E.M."/>
            <person name="Foster-Nyarko E."/>
            <person name="Jarju S."/>
            <person name="Secka A."/>
            <person name="Antonio M."/>
            <person name="Oren A."/>
            <person name="Chaudhuri R.R."/>
            <person name="La Ragione R."/>
            <person name="Hildebrand F."/>
            <person name="Pallen M.J."/>
        </authorList>
    </citation>
    <scope>NUCLEOTIDE SEQUENCE</scope>
    <source>
        <strain evidence="2">ChiHjej12B11-1927</strain>
    </source>
</reference>
<dbReference type="EMBL" id="DXFG01000037">
    <property type="protein sequence ID" value="HIX36592.1"/>
    <property type="molecule type" value="Genomic_DNA"/>
</dbReference>
<dbReference type="InterPro" id="IPR016181">
    <property type="entry name" value="Acyl_CoA_acyltransferase"/>
</dbReference>
<dbReference type="AlphaFoldDB" id="A0A9D2AM85"/>
<dbReference type="SUPFAM" id="SSF55729">
    <property type="entry name" value="Acyl-CoA N-acyltransferases (Nat)"/>
    <property type="match status" value="1"/>
</dbReference>
<evidence type="ECO:0000313" key="2">
    <source>
        <dbReference type="EMBL" id="HIX36592.1"/>
    </source>
</evidence>